<evidence type="ECO:0000256" key="3">
    <source>
        <dbReference type="ARBA" id="ARBA00023237"/>
    </source>
</evidence>
<keyword evidence="6" id="KW-1185">Reference proteome</keyword>
<dbReference type="Pfam" id="PF14905">
    <property type="entry name" value="OMP_b-brl_3"/>
    <property type="match status" value="1"/>
</dbReference>
<proteinExistence type="predicted"/>
<name>A0A8E1QXZ2_9BACT</name>
<dbReference type="OrthoDB" id="905020at2"/>
<dbReference type="Gene3D" id="2.40.170.20">
    <property type="entry name" value="TonB-dependent receptor, beta-barrel domain"/>
    <property type="match status" value="1"/>
</dbReference>
<comment type="caution">
    <text evidence="5">The sequence shown here is derived from an EMBL/GenBank/DDBJ whole genome shotgun (WGS) entry which is preliminary data.</text>
</comment>
<organism evidence="5 6">
    <name type="scientific">Xylanibacter rarus</name>
    <dbReference type="NCBI Taxonomy" id="1676614"/>
    <lineage>
        <taxon>Bacteria</taxon>
        <taxon>Pseudomonadati</taxon>
        <taxon>Bacteroidota</taxon>
        <taxon>Bacteroidia</taxon>
        <taxon>Bacteroidales</taxon>
        <taxon>Prevotellaceae</taxon>
        <taxon>Xylanibacter</taxon>
    </lineage>
</organism>
<reference evidence="5 6" key="1">
    <citation type="submission" date="2015-06" db="EMBL/GenBank/DDBJ databases">
        <title>Prevotella sp. 109, sp. nov., a novel member of the family Prevotellaceae isolated from human faeces.</title>
        <authorList>
            <person name="Shkoporov A.N."/>
            <person name="Chaplin A.V."/>
            <person name="Kafarskaia L.I."/>
            <person name="Efimov B.A."/>
        </authorList>
    </citation>
    <scope>NUCLEOTIDE SEQUENCE [LARGE SCALE GENOMIC DNA]</scope>
    <source>
        <strain evidence="5 6">109</strain>
    </source>
</reference>
<evidence type="ECO:0000256" key="1">
    <source>
        <dbReference type="ARBA" id="ARBA00004442"/>
    </source>
</evidence>
<evidence type="ECO:0000313" key="5">
    <source>
        <dbReference type="EMBL" id="KOO67994.1"/>
    </source>
</evidence>
<dbReference type="InterPro" id="IPR041700">
    <property type="entry name" value="OMP_b-brl_3"/>
</dbReference>
<dbReference type="InterPro" id="IPR008969">
    <property type="entry name" value="CarboxyPept-like_regulatory"/>
</dbReference>
<dbReference type="Pfam" id="PF13620">
    <property type="entry name" value="CarboxypepD_reg"/>
    <property type="match status" value="1"/>
</dbReference>
<protein>
    <recommendedName>
        <fullName evidence="4">Outer membrane protein beta-barrel domain-containing protein</fullName>
    </recommendedName>
</protein>
<feature type="domain" description="Outer membrane protein beta-barrel" evidence="4">
    <location>
        <begin position="367"/>
        <end position="749"/>
    </location>
</feature>
<dbReference type="GO" id="GO:0009279">
    <property type="term" value="C:cell outer membrane"/>
    <property type="evidence" value="ECO:0007669"/>
    <property type="project" value="UniProtKB-SubCell"/>
</dbReference>
<dbReference type="AlphaFoldDB" id="A0A8E1QXZ2"/>
<dbReference type="SUPFAM" id="SSF49464">
    <property type="entry name" value="Carboxypeptidase regulatory domain-like"/>
    <property type="match status" value="1"/>
</dbReference>
<sequence length="771" mass="87436">MNIRKRFTLIVAAGLALSSLSGKDIKGRVTDTDGVPMEFVNVVLLHDSAFVDGVITDGNGCFCLSYDAAQGLRLRLSYVGFDSRYADITPDGELGDIRMTASANTMLENVVIKGNASKTYLKGNALVTNVENSILAKAGTAKDVLRQIPMVVETNGNLEIFGKGTPAVYINGRKINDLQELSTLLSGNIRNVEVISNPGSSYAADAKAVIRIRTKKPQGDGWSGTFRSEDGFRHYFQSGNMMNLKYRAGGFEVFSTLTYDTGRSREKKFTDMATVTKSEWNQQLSTANTRHYKGFSGKLGFSWTISSGHYIGAFYQNEYAKNEIRSFLESDVSENGTFYDSWSTDADDISENTPRHAANIYYNGQINKLSIDFNADYIWNRGTQQTTNEETSLMQEDRYITTYSKRKTSMAAEKLALSYPVGKGVLTLGEEYTRSSTDNRFNTEYANLNSSHSTIRESNIACFVEIMQQLGRISIGAGLRYEHVNYDYFEHSRSENNLSRTYNNIFPSFNANTRLGDLQMSLSYGNRVERPGYSALNANVSYLNRMTYESGNPRLQPTRLHNLEYRMVWRNYFAQVAYTYFDNPIVNTTRPYSNDGEKTILTYENFSRRHFVQAFMGGQFRLGIWQPRVNVGMFTQWFDIVVNGNSKSMNKPIGIVQWQNAIHLPMDIWLNIDCQFTTAGNDRNIYAAHSSYINAKLYKDFCKNRLSMTLEARDIFNGSRQNLTLYNNAVTLNQKNFSDMRCLMFTLQYNFNVTRDRYRGTGAGNMEKKRL</sequence>
<dbReference type="RefSeq" id="WP_053398715.1">
    <property type="nucleotide sequence ID" value="NZ_LFQU01000020.1"/>
</dbReference>
<dbReference type="Proteomes" id="UP000036951">
    <property type="component" value="Unassembled WGS sequence"/>
</dbReference>
<dbReference type="SUPFAM" id="SSF56935">
    <property type="entry name" value="Porins"/>
    <property type="match status" value="1"/>
</dbReference>
<evidence type="ECO:0000313" key="6">
    <source>
        <dbReference type="Proteomes" id="UP000036951"/>
    </source>
</evidence>
<gene>
    <name evidence="5" type="ORF">ACU52_10305</name>
</gene>
<keyword evidence="3" id="KW-0998">Cell outer membrane</keyword>
<evidence type="ECO:0000259" key="4">
    <source>
        <dbReference type="Pfam" id="PF14905"/>
    </source>
</evidence>
<dbReference type="InterPro" id="IPR036942">
    <property type="entry name" value="Beta-barrel_TonB_sf"/>
</dbReference>
<dbReference type="EMBL" id="LFQU01000020">
    <property type="protein sequence ID" value="KOO67994.1"/>
    <property type="molecule type" value="Genomic_DNA"/>
</dbReference>
<evidence type="ECO:0000256" key="2">
    <source>
        <dbReference type="ARBA" id="ARBA00023136"/>
    </source>
</evidence>
<keyword evidence="2" id="KW-0472">Membrane</keyword>
<comment type="subcellular location">
    <subcellularLocation>
        <location evidence="1">Cell outer membrane</location>
    </subcellularLocation>
</comment>
<accession>A0A8E1QXZ2</accession>